<accession>A0A803L8R9</accession>
<name>A0A803L8R9_CHEQI</name>
<proteinExistence type="predicted"/>
<dbReference type="Pfam" id="PF07734">
    <property type="entry name" value="FBA_1"/>
    <property type="match status" value="1"/>
</dbReference>
<evidence type="ECO:0000313" key="3">
    <source>
        <dbReference type="Proteomes" id="UP000596660"/>
    </source>
</evidence>
<dbReference type="Proteomes" id="UP000596660">
    <property type="component" value="Unplaced"/>
</dbReference>
<feature type="domain" description="F-box associated beta-propeller type 1" evidence="1">
    <location>
        <begin position="3"/>
        <end position="169"/>
    </location>
</feature>
<evidence type="ECO:0000313" key="2">
    <source>
        <dbReference type="EnsemblPlants" id="AUR62008258-RA:cds"/>
    </source>
</evidence>
<reference evidence="2" key="1">
    <citation type="journal article" date="2017" name="Nature">
        <title>The genome of Chenopodium quinoa.</title>
        <authorList>
            <person name="Jarvis D.E."/>
            <person name="Ho Y.S."/>
            <person name="Lightfoot D.J."/>
            <person name="Schmoeckel S.M."/>
            <person name="Li B."/>
            <person name="Borm T.J.A."/>
            <person name="Ohyanagi H."/>
            <person name="Mineta K."/>
            <person name="Michell C.T."/>
            <person name="Saber N."/>
            <person name="Kharbatia N.M."/>
            <person name="Rupper R.R."/>
            <person name="Sharp A.R."/>
            <person name="Dally N."/>
            <person name="Boughton B.A."/>
            <person name="Woo Y.H."/>
            <person name="Gao G."/>
            <person name="Schijlen E.G.W.M."/>
            <person name="Guo X."/>
            <person name="Momin A.A."/>
            <person name="Negrao S."/>
            <person name="Al-Babili S."/>
            <person name="Gehring C."/>
            <person name="Roessner U."/>
            <person name="Jung C."/>
            <person name="Murphy K."/>
            <person name="Arold S.T."/>
            <person name="Gojobori T."/>
            <person name="van der Linden C.G."/>
            <person name="van Loo E.N."/>
            <person name="Jellen E.N."/>
            <person name="Maughan P.J."/>
            <person name="Tester M."/>
        </authorList>
    </citation>
    <scope>NUCLEOTIDE SEQUENCE [LARGE SCALE GENOMIC DNA]</scope>
    <source>
        <strain evidence="2">cv. PI 614886</strain>
    </source>
</reference>
<evidence type="ECO:0000259" key="1">
    <source>
        <dbReference type="Pfam" id="PF07734"/>
    </source>
</evidence>
<protein>
    <recommendedName>
        <fullName evidence="1">F-box associated beta-propeller type 1 domain-containing protein</fullName>
    </recommendedName>
</protein>
<keyword evidence="3" id="KW-1185">Reference proteome</keyword>
<reference evidence="2" key="2">
    <citation type="submission" date="2021-03" db="UniProtKB">
        <authorList>
            <consortium name="EnsemblPlants"/>
        </authorList>
    </citation>
    <scope>IDENTIFICATION</scope>
</reference>
<dbReference type="InterPro" id="IPR006527">
    <property type="entry name" value="F-box-assoc_dom_typ1"/>
</dbReference>
<organism evidence="2 3">
    <name type="scientific">Chenopodium quinoa</name>
    <name type="common">Quinoa</name>
    <dbReference type="NCBI Taxonomy" id="63459"/>
    <lineage>
        <taxon>Eukaryota</taxon>
        <taxon>Viridiplantae</taxon>
        <taxon>Streptophyta</taxon>
        <taxon>Embryophyta</taxon>
        <taxon>Tracheophyta</taxon>
        <taxon>Spermatophyta</taxon>
        <taxon>Magnoliopsida</taxon>
        <taxon>eudicotyledons</taxon>
        <taxon>Gunneridae</taxon>
        <taxon>Pentapetalae</taxon>
        <taxon>Caryophyllales</taxon>
        <taxon>Chenopodiaceae</taxon>
        <taxon>Chenopodioideae</taxon>
        <taxon>Atripliceae</taxon>
        <taxon>Chenopodium</taxon>
    </lineage>
</organism>
<dbReference type="Gramene" id="AUR62008258-RA">
    <property type="protein sequence ID" value="AUR62008258-RA:cds"/>
    <property type="gene ID" value="AUR62008258"/>
</dbReference>
<sequence length="226" mass="25961">MNDYKLLAIGFIKSTEYSIAVYSLNDHLWRIKDRLDVHIQGILSFYLGNVIHLKGSMYCIGFDWYSSDPASGLQTHLASFDFDLEEFGFVELPDAAKQNKVKFNFVLGESIAVFSMSSEHTCIWVLIEVGGQKSWQLWYNGDSNLTALQFFKSSTFTKIFHVEENTFFVQRSPNLYSYNFRSHLIQHLNIDGCKSLETFVESLVLHKGNQGKNLSHETDFIQINGE</sequence>
<dbReference type="EnsemblPlants" id="AUR62008258-RA">
    <property type="protein sequence ID" value="AUR62008258-RA:cds"/>
    <property type="gene ID" value="AUR62008258"/>
</dbReference>
<dbReference type="AlphaFoldDB" id="A0A803L8R9"/>